<accession>A0A164SX18</accession>
<dbReference type="OrthoDB" id="3258324at2759"/>
<keyword evidence="2" id="KW-1185">Reference proteome</keyword>
<evidence type="ECO:0000313" key="1">
    <source>
        <dbReference type="EMBL" id="KZS91881.1"/>
    </source>
</evidence>
<dbReference type="Proteomes" id="UP000076722">
    <property type="component" value="Unassembled WGS sequence"/>
</dbReference>
<evidence type="ECO:0000313" key="2">
    <source>
        <dbReference type="Proteomes" id="UP000076722"/>
    </source>
</evidence>
<organism evidence="1 2">
    <name type="scientific">Sistotremastrum niveocremeum HHB9708</name>
    <dbReference type="NCBI Taxonomy" id="1314777"/>
    <lineage>
        <taxon>Eukaryota</taxon>
        <taxon>Fungi</taxon>
        <taxon>Dikarya</taxon>
        <taxon>Basidiomycota</taxon>
        <taxon>Agaricomycotina</taxon>
        <taxon>Agaricomycetes</taxon>
        <taxon>Sistotremastrales</taxon>
        <taxon>Sistotremastraceae</taxon>
        <taxon>Sertulicium</taxon>
        <taxon>Sertulicium niveocremeum</taxon>
    </lineage>
</organism>
<gene>
    <name evidence="1" type="ORF">SISNIDRAFT_550881</name>
</gene>
<reference evidence="1 2" key="1">
    <citation type="journal article" date="2016" name="Mol. Biol. Evol.">
        <title>Comparative Genomics of Early-Diverging Mushroom-Forming Fungi Provides Insights into the Origins of Lignocellulose Decay Capabilities.</title>
        <authorList>
            <person name="Nagy L.G."/>
            <person name="Riley R."/>
            <person name="Tritt A."/>
            <person name="Adam C."/>
            <person name="Daum C."/>
            <person name="Floudas D."/>
            <person name="Sun H."/>
            <person name="Yadav J.S."/>
            <person name="Pangilinan J."/>
            <person name="Larsson K.H."/>
            <person name="Matsuura K."/>
            <person name="Barry K."/>
            <person name="Labutti K."/>
            <person name="Kuo R."/>
            <person name="Ohm R.A."/>
            <person name="Bhattacharya S.S."/>
            <person name="Shirouzu T."/>
            <person name="Yoshinaga Y."/>
            <person name="Martin F.M."/>
            <person name="Grigoriev I.V."/>
            <person name="Hibbett D.S."/>
        </authorList>
    </citation>
    <scope>NUCLEOTIDE SEQUENCE [LARGE SCALE GENOMIC DNA]</scope>
    <source>
        <strain evidence="1 2">HHB9708</strain>
    </source>
</reference>
<protein>
    <recommendedName>
        <fullName evidence="3">F-box domain-containing protein</fullName>
    </recommendedName>
</protein>
<evidence type="ECO:0008006" key="3">
    <source>
        <dbReference type="Google" id="ProtNLM"/>
    </source>
</evidence>
<name>A0A164SX18_9AGAM</name>
<dbReference type="EMBL" id="KV419413">
    <property type="protein sequence ID" value="KZS91881.1"/>
    <property type="molecule type" value="Genomic_DNA"/>
</dbReference>
<sequence length="414" mass="46842">MIPHNGSRALPLEIWEMVIKEVGGPFTGESMVLSVEESLAERRCPQPSSSSQSQERLKMRLTVVLTCRQWAWMGIPYLYDELWFDTKFRKDSLPSILRKTPATFTKSPRSYGEYVKTVRCPVDDEVGPVSGTFLKALAALCPNLRALVAPSINLKSISEWKLVQRSLTDLVHLESLEIGLKWKSAPPTNKTRIGPQTSLTSVRFLKFHYDTASDLVRCWQLPVLKELSIQAVSPEGQGFHPFGYSSQLFKFIDTYGIRLSALSITATCFPRSSLCIAGLCRDLTFLSICPWELRSMPISSHTHEPHRGLQVVAFHSLSLPQLCVRHSSYHLSPFQELLESISPQDFPTLVKIRFSERPDAHRVIDTKACLPAWLKPLMRQWEECGIVIQEGDCPTSLEKVAKEFIFEPETDLAH</sequence>
<proteinExistence type="predicted"/>
<dbReference type="AlphaFoldDB" id="A0A164SX18"/>